<dbReference type="Gene3D" id="1.10.10.10">
    <property type="entry name" value="Winged helix-like DNA-binding domain superfamily/Winged helix DNA-binding domain"/>
    <property type="match status" value="1"/>
</dbReference>
<keyword evidence="4 9" id="KW-0489">Methyltransferase</keyword>
<dbReference type="SUPFAM" id="SSF53155">
    <property type="entry name" value="Methylated DNA-protein cysteine methyltransferase domain"/>
    <property type="match status" value="1"/>
</dbReference>
<keyword evidence="6 9" id="KW-0227">DNA damage</keyword>
<evidence type="ECO:0000256" key="9">
    <source>
        <dbReference type="HAMAP-Rule" id="MF_00772"/>
    </source>
</evidence>
<reference evidence="11" key="1">
    <citation type="journal article" date="2021" name="PeerJ">
        <title>Extensive microbial diversity within the chicken gut microbiome revealed by metagenomics and culture.</title>
        <authorList>
            <person name="Gilroy R."/>
            <person name="Ravi A."/>
            <person name="Getino M."/>
            <person name="Pursley I."/>
            <person name="Horton D.L."/>
            <person name="Alikhan N.F."/>
            <person name="Baker D."/>
            <person name="Gharbi K."/>
            <person name="Hall N."/>
            <person name="Watson M."/>
            <person name="Adriaenssens E.M."/>
            <person name="Foster-Nyarko E."/>
            <person name="Jarju S."/>
            <person name="Secka A."/>
            <person name="Antonio M."/>
            <person name="Oren A."/>
            <person name="Chaudhuri R.R."/>
            <person name="La Ragione R."/>
            <person name="Hildebrand F."/>
            <person name="Pallen M.J."/>
        </authorList>
    </citation>
    <scope>NUCLEOTIDE SEQUENCE</scope>
    <source>
        <strain evidence="11">5925</strain>
    </source>
</reference>
<dbReference type="CDD" id="cd06445">
    <property type="entry name" value="ATase"/>
    <property type="match status" value="1"/>
</dbReference>
<dbReference type="NCBIfam" id="TIGR00589">
    <property type="entry name" value="ogt"/>
    <property type="match status" value="1"/>
</dbReference>
<evidence type="ECO:0000256" key="8">
    <source>
        <dbReference type="ARBA" id="ARBA00049348"/>
    </source>
</evidence>
<protein>
    <recommendedName>
        <fullName evidence="9">Methylated-DNA--protein-cysteine methyltransferase</fullName>
        <ecNumber evidence="9">2.1.1.63</ecNumber>
    </recommendedName>
    <alternativeName>
        <fullName evidence="9">6-O-methylguanine-DNA methyltransferase</fullName>
        <shortName evidence="9">MGMT</shortName>
    </alternativeName>
    <alternativeName>
        <fullName evidence="9">O-6-methylguanine-DNA-alkyltransferase</fullName>
    </alternativeName>
</protein>
<dbReference type="PANTHER" id="PTHR10815">
    <property type="entry name" value="METHYLATED-DNA--PROTEIN-CYSTEINE METHYLTRANSFERASE"/>
    <property type="match status" value="1"/>
</dbReference>
<reference evidence="11" key="2">
    <citation type="submission" date="2021-04" db="EMBL/GenBank/DDBJ databases">
        <authorList>
            <person name="Gilroy R."/>
        </authorList>
    </citation>
    <scope>NUCLEOTIDE SEQUENCE</scope>
    <source>
        <strain evidence="11">5925</strain>
    </source>
</reference>
<organism evidence="11 12">
    <name type="scientific">Candidatus Corynebacterium intestinavium</name>
    <dbReference type="NCBI Taxonomy" id="2838531"/>
    <lineage>
        <taxon>Bacteria</taxon>
        <taxon>Bacillati</taxon>
        <taxon>Actinomycetota</taxon>
        <taxon>Actinomycetes</taxon>
        <taxon>Mycobacteriales</taxon>
        <taxon>Corynebacteriaceae</taxon>
        <taxon>Corynebacterium</taxon>
    </lineage>
</organism>
<dbReference type="Pfam" id="PF01035">
    <property type="entry name" value="DNA_binding_1"/>
    <property type="match status" value="1"/>
</dbReference>
<comment type="subcellular location">
    <subcellularLocation>
        <location evidence="9">Cytoplasm</location>
    </subcellularLocation>
</comment>
<keyword evidence="5 9" id="KW-0808">Transferase</keyword>
<accession>A0A9D2UAJ2</accession>
<dbReference type="PROSITE" id="PS00374">
    <property type="entry name" value="MGMT"/>
    <property type="match status" value="1"/>
</dbReference>
<evidence type="ECO:0000313" key="12">
    <source>
        <dbReference type="Proteomes" id="UP000823907"/>
    </source>
</evidence>
<proteinExistence type="inferred from homology"/>
<sequence>MTSWALISDAMDASFSSRRPGAGRRYAVLGSPVGRLWLIAEGEFLVGCWFDQPDRIPDLAGAGEVPAASDAVLGSAASILSRFFDGDVAALDEARDLPLAPSGTAMQQAVWQELRRIPVGQTRSYQEVARSIGRPKAARPVGQAVGRNPISILVPCHRVVGADGSLTGFGGGLERKIELLTREGVSL</sequence>
<comment type="similarity">
    <text evidence="2 9">Belongs to the MGMT family.</text>
</comment>
<comment type="miscellaneous">
    <text evidence="9">This enzyme catalyzes only one turnover and therefore is not strictly catalytic. According to one definition, an enzyme is a biocatalyst that acts repeatedly and over many reaction cycles.</text>
</comment>
<gene>
    <name evidence="11" type="ORF">H9907_01710</name>
</gene>
<dbReference type="FunFam" id="1.10.10.10:FF:000214">
    <property type="entry name" value="Methylated-DNA--protein-cysteine methyltransferase"/>
    <property type="match status" value="1"/>
</dbReference>
<dbReference type="GO" id="GO:0032259">
    <property type="term" value="P:methylation"/>
    <property type="evidence" value="ECO:0007669"/>
    <property type="project" value="UniProtKB-KW"/>
</dbReference>
<dbReference type="SUPFAM" id="SSF46767">
    <property type="entry name" value="Methylated DNA-protein cysteine methyltransferase, C-terminal domain"/>
    <property type="match status" value="1"/>
</dbReference>
<comment type="caution">
    <text evidence="11">The sequence shown here is derived from an EMBL/GenBank/DDBJ whole genome shotgun (WGS) entry which is preliminary data.</text>
</comment>
<keyword evidence="7 9" id="KW-0234">DNA repair</keyword>
<evidence type="ECO:0000256" key="6">
    <source>
        <dbReference type="ARBA" id="ARBA00022763"/>
    </source>
</evidence>
<name>A0A9D2UAJ2_9CORY</name>
<dbReference type="EMBL" id="DWUR01000022">
    <property type="protein sequence ID" value="HJD48839.1"/>
    <property type="molecule type" value="Genomic_DNA"/>
</dbReference>
<dbReference type="Proteomes" id="UP000823907">
    <property type="component" value="Unassembled WGS sequence"/>
</dbReference>
<dbReference type="GO" id="GO:0006307">
    <property type="term" value="P:DNA alkylation repair"/>
    <property type="evidence" value="ECO:0007669"/>
    <property type="project" value="UniProtKB-UniRule"/>
</dbReference>
<evidence type="ECO:0000256" key="2">
    <source>
        <dbReference type="ARBA" id="ARBA00008711"/>
    </source>
</evidence>
<dbReference type="InterPro" id="IPR036217">
    <property type="entry name" value="MethylDNA_cys_MeTrfase_DNAb"/>
</dbReference>
<dbReference type="Gene3D" id="3.30.160.70">
    <property type="entry name" value="Methylated DNA-protein cysteine methyltransferase domain"/>
    <property type="match status" value="1"/>
</dbReference>
<dbReference type="AlphaFoldDB" id="A0A9D2UAJ2"/>
<dbReference type="GO" id="GO:0003908">
    <property type="term" value="F:methylated-DNA-[protein]-cysteine S-methyltransferase activity"/>
    <property type="evidence" value="ECO:0007669"/>
    <property type="project" value="UniProtKB-UniRule"/>
</dbReference>
<dbReference type="HAMAP" id="MF_00772">
    <property type="entry name" value="OGT"/>
    <property type="match status" value="1"/>
</dbReference>
<evidence type="ECO:0000256" key="1">
    <source>
        <dbReference type="ARBA" id="ARBA00001286"/>
    </source>
</evidence>
<evidence type="ECO:0000256" key="4">
    <source>
        <dbReference type="ARBA" id="ARBA00022603"/>
    </source>
</evidence>
<evidence type="ECO:0000256" key="7">
    <source>
        <dbReference type="ARBA" id="ARBA00023204"/>
    </source>
</evidence>
<dbReference type="EC" id="2.1.1.63" evidence="9"/>
<dbReference type="PANTHER" id="PTHR10815:SF13">
    <property type="entry name" value="METHYLATED-DNA--PROTEIN-CYSTEINE METHYLTRANSFERASE"/>
    <property type="match status" value="1"/>
</dbReference>
<evidence type="ECO:0000256" key="5">
    <source>
        <dbReference type="ARBA" id="ARBA00022679"/>
    </source>
</evidence>
<comment type="catalytic activity">
    <reaction evidence="8 9">
        <text>a 6-O-methyl-2'-deoxyguanosine in DNA + L-cysteinyl-[protein] = S-methyl-L-cysteinyl-[protein] + a 2'-deoxyguanosine in DNA</text>
        <dbReference type="Rhea" id="RHEA:24000"/>
        <dbReference type="Rhea" id="RHEA-COMP:10131"/>
        <dbReference type="Rhea" id="RHEA-COMP:10132"/>
        <dbReference type="Rhea" id="RHEA-COMP:11367"/>
        <dbReference type="Rhea" id="RHEA-COMP:11368"/>
        <dbReference type="ChEBI" id="CHEBI:29950"/>
        <dbReference type="ChEBI" id="CHEBI:82612"/>
        <dbReference type="ChEBI" id="CHEBI:85445"/>
        <dbReference type="ChEBI" id="CHEBI:85448"/>
        <dbReference type="EC" id="2.1.1.63"/>
    </reaction>
</comment>
<dbReference type="InterPro" id="IPR036388">
    <property type="entry name" value="WH-like_DNA-bd_sf"/>
</dbReference>
<dbReference type="InterPro" id="IPR023546">
    <property type="entry name" value="MGMT"/>
</dbReference>
<dbReference type="InterPro" id="IPR014048">
    <property type="entry name" value="MethylDNA_cys_MeTrfase_DNA-bd"/>
</dbReference>
<feature type="active site" description="Nucleophile; methyl group acceptor" evidence="9">
    <location>
        <position position="156"/>
    </location>
</feature>
<comment type="function">
    <text evidence="9">Involved in the cellular defense against the biological effects of O6-methylguanine (O6-MeG) and O4-methylthymine (O4-MeT) in DNA. Repairs the methylated nucleobase in DNA by stoichiometrically transferring the methyl group to a cysteine residue in the enzyme. This is a suicide reaction: the enzyme is irreversibly inactivated.</text>
</comment>
<evidence type="ECO:0000313" key="11">
    <source>
        <dbReference type="EMBL" id="HJD48839.1"/>
    </source>
</evidence>
<evidence type="ECO:0000256" key="3">
    <source>
        <dbReference type="ARBA" id="ARBA00022490"/>
    </source>
</evidence>
<dbReference type="InterPro" id="IPR001497">
    <property type="entry name" value="MethylDNA_cys_MeTrfase_AS"/>
</dbReference>
<dbReference type="InterPro" id="IPR036631">
    <property type="entry name" value="MGMT_N_sf"/>
</dbReference>
<evidence type="ECO:0000259" key="10">
    <source>
        <dbReference type="Pfam" id="PF01035"/>
    </source>
</evidence>
<dbReference type="GO" id="GO:0005737">
    <property type="term" value="C:cytoplasm"/>
    <property type="evidence" value="ECO:0007669"/>
    <property type="project" value="UniProtKB-SubCell"/>
</dbReference>
<comment type="catalytic activity">
    <reaction evidence="1 9">
        <text>a 4-O-methyl-thymidine in DNA + L-cysteinyl-[protein] = a thymidine in DNA + S-methyl-L-cysteinyl-[protein]</text>
        <dbReference type="Rhea" id="RHEA:53428"/>
        <dbReference type="Rhea" id="RHEA-COMP:10131"/>
        <dbReference type="Rhea" id="RHEA-COMP:10132"/>
        <dbReference type="Rhea" id="RHEA-COMP:13555"/>
        <dbReference type="Rhea" id="RHEA-COMP:13556"/>
        <dbReference type="ChEBI" id="CHEBI:29950"/>
        <dbReference type="ChEBI" id="CHEBI:82612"/>
        <dbReference type="ChEBI" id="CHEBI:137386"/>
        <dbReference type="ChEBI" id="CHEBI:137387"/>
        <dbReference type="EC" id="2.1.1.63"/>
    </reaction>
</comment>
<keyword evidence="3 9" id="KW-0963">Cytoplasm</keyword>
<feature type="domain" description="Methylated-DNA-[protein]-cysteine S-methyltransferase DNA binding" evidence="10">
    <location>
        <begin position="106"/>
        <end position="185"/>
    </location>
</feature>